<dbReference type="VEuPathDB" id="PiroplasmaDB:BOVATA_047830"/>
<name>A0A2H6KJY4_9APIC</name>
<evidence type="ECO:0000313" key="1">
    <source>
        <dbReference type="EMBL" id="GBE63290.1"/>
    </source>
</evidence>
<dbReference type="Proteomes" id="UP000236319">
    <property type="component" value="Unassembled WGS sequence"/>
</dbReference>
<comment type="caution">
    <text evidence="1">The sequence shown here is derived from an EMBL/GenBank/DDBJ whole genome shotgun (WGS) entry which is preliminary data.</text>
</comment>
<dbReference type="RefSeq" id="XP_028869533.1">
    <property type="nucleotide sequence ID" value="XM_029013700.1"/>
</dbReference>
<dbReference type="EMBL" id="BDSA01000028">
    <property type="protein sequence ID" value="GBE63290.1"/>
    <property type="molecule type" value="Genomic_DNA"/>
</dbReference>
<proteinExistence type="predicted"/>
<gene>
    <name evidence="1" type="ORF">BOVATA_047830</name>
</gene>
<dbReference type="AlphaFoldDB" id="A0A2H6KJY4"/>
<protein>
    <submittedName>
        <fullName evidence="1">Iron permease, putative</fullName>
    </submittedName>
</protein>
<evidence type="ECO:0000313" key="2">
    <source>
        <dbReference type="Proteomes" id="UP000236319"/>
    </source>
</evidence>
<organism evidence="1 2">
    <name type="scientific">Babesia ovata</name>
    <dbReference type="NCBI Taxonomy" id="189622"/>
    <lineage>
        <taxon>Eukaryota</taxon>
        <taxon>Sar</taxon>
        <taxon>Alveolata</taxon>
        <taxon>Apicomplexa</taxon>
        <taxon>Aconoidasida</taxon>
        <taxon>Piroplasmida</taxon>
        <taxon>Babesiidae</taxon>
        <taxon>Babesia</taxon>
    </lineage>
</organism>
<dbReference type="GeneID" id="39877060"/>
<sequence length="94" mass="10202">MPLIPINIPLLQLLDELYQALGESVEHGVRGAGELCGGECLDGRLELREHSGYLVGEVFFVGHVGEEGLQGGVDGENSVRLISRLFTGNIRQEK</sequence>
<keyword evidence="2" id="KW-1185">Reference proteome</keyword>
<accession>A0A2H6KJY4</accession>
<reference evidence="1 2" key="1">
    <citation type="journal article" date="2017" name="BMC Genomics">
        <title>Whole-genome assembly of Babesia ovata and comparative genomics between closely related pathogens.</title>
        <authorList>
            <person name="Yamagishi J."/>
            <person name="Asada M."/>
            <person name="Hakimi H."/>
            <person name="Tanaka T.Q."/>
            <person name="Sugimoto C."/>
            <person name="Kawazu S."/>
        </authorList>
    </citation>
    <scope>NUCLEOTIDE SEQUENCE [LARGE SCALE GENOMIC DNA]</scope>
    <source>
        <strain evidence="1 2">Miyake</strain>
    </source>
</reference>